<dbReference type="SUPFAM" id="SSF53335">
    <property type="entry name" value="S-adenosyl-L-methionine-dependent methyltransferases"/>
    <property type="match status" value="1"/>
</dbReference>
<keyword evidence="5" id="KW-0949">S-adenosyl-L-methionine</keyword>
<dbReference type="GO" id="GO:0032259">
    <property type="term" value="P:methylation"/>
    <property type="evidence" value="ECO:0007669"/>
    <property type="project" value="UniProtKB-KW"/>
</dbReference>
<gene>
    <name evidence="8" type="ORF">PR017_23580</name>
</gene>
<dbReference type="REBASE" id="709131">
    <property type="entry name" value="M.Rtu1078ORF23580P"/>
</dbReference>
<accession>A0AAF1KSQ8</accession>
<evidence type="ECO:0000256" key="3">
    <source>
        <dbReference type="ARBA" id="ARBA00022603"/>
    </source>
</evidence>
<dbReference type="Gene3D" id="3.40.50.150">
    <property type="entry name" value="Vaccinia Virus protein VP39"/>
    <property type="match status" value="1"/>
</dbReference>
<dbReference type="CDD" id="cd02440">
    <property type="entry name" value="AdoMet_MTases"/>
    <property type="match status" value="1"/>
</dbReference>
<evidence type="ECO:0000259" key="7">
    <source>
        <dbReference type="Pfam" id="PF07669"/>
    </source>
</evidence>
<keyword evidence="3 8" id="KW-0489">Methyltransferase</keyword>
<evidence type="ECO:0000256" key="4">
    <source>
        <dbReference type="ARBA" id="ARBA00022679"/>
    </source>
</evidence>
<dbReference type="EC" id="2.1.1.72" evidence="2"/>
<evidence type="ECO:0000256" key="6">
    <source>
        <dbReference type="ARBA" id="ARBA00047942"/>
    </source>
</evidence>
<dbReference type="GO" id="GO:0003676">
    <property type="term" value="F:nucleic acid binding"/>
    <property type="evidence" value="ECO:0007669"/>
    <property type="project" value="InterPro"/>
</dbReference>
<dbReference type="KEGG" id="rtu:PR017_23580"/>
<dbReference type="InterPro" id="IPR050953">
    <property type="entry name" value="N4_N6_ade-DNA_methylase"/>
</dbReference>
<dbReference type="PANTHER" id="PTHR33841">
    <property type="entry name" value="DNA METHYLTRANSFERASE YEEA-RELATED"/>
    <property type="match status" value="1"/>
</dbReference>
<sequence length="601" mass="65589">MIVSKTSIAALETGSPADTLNAARIMARALAEATPETERLGLARAFCYRLVAAWWSSITENDRKFPLRPFLSPVPYLDHLPDPAAASADSIGSAAATFDPETAAYAIGLTYTGMLPSSFRASFGVFYTPPPLTARMLDQATNAGVDWKSCRVLDPACGGGAFLAPAARRILDALPDVTPAILVENIGSRLRGYEIDSFAAWLSQVTLDAVMLPVCRKAGRSLPVVVTVCDTLKRRPPQARDRFDLVIGNPPYGRVKLDTEVRERFKRSLYGHANLYGLFTDLALSHVKQGGVLAYVTPTSFLAGEYFKNLRSLIGRQAQPVTADFVALRKGVFEGVLQETLLTTYRQVGGRAQAQAFEVMTGPNDTLTISPAGPFVLPDDASQPWLLPRTPQQAVLIERLREMPHRLADWGYGVSTGPLVWNRFKPQLQSRPGKSRLPLIWAESITADGQFIFRAEKKNHEPYFLPKAGDEWLITREPCVLLQRTTAKEQNRRLIAAALPEEFIAKHGAVVIENHLNMVRPIIQKPVISPDVIAVFLNSAAADSAFRCVSGSVAVSAYELESIPLPDPVALKPLAALIKRGAAKSMLEAECDRLYGMAGVV</sequence>
<keyword evidence="8" id="KW-0614">Plasmid</keyword>
<dbReference type="Proteomes" id="UP000249499">
    <property type="component" value="Plasmid pTi1078"/>
</dbReference>
<geneLocation type="plasmid" evidence="8 9">
    <name>pTi1078</name>
</geneLocation>
<comment type="catalytic activity">
    <reaction evidence="6">
        <text>a 2'-deoxyadenosine in DNA + S-adenosyl-L-methionine = an N(6)-methyl-2'-deoxyadenosine in DNA + S-adenosyl-L-homocysteine + H(+)</text>
        <dbReference type="Rhea" id="RHEA:15197"/>
        <dbReference type="Rhea" id="RHEA-COMP:12418"/>
        <dbReference type="Rhea" id="RHEA-COMP:12419"/>
        <dbReference type="ChEBI" id="CHEBI:15378"/>
        <dbReference type="ChEBI" id="CHEBI:57856"/>
        <dbReference type="ChEBI" id="CHEBI:59789"/>
        <dbReference type="ChEBI" id="CHEBI:90615"/>
        <dbReference type="ChEBI" id="CHEBI:90616"/>
        <dbReference type="EC" id="2.1.1.72"/>
    </reaction>
</comment>
<dbReference type="PROSITE" id="PS00092">
    <property type="entry name" value="N6_MTASE"/>
    <property type="match status" value="1"/>
</dbReference>
<proteinExistence type="inferred from homology"/>
<evidence type="ECO:0000256" key="1">
    <source>
        <dbReference type="ARBA" id="ARBA00006594"/>
    </source>
</evidence>
<keyword evidence="9" id="KW-1185">Reference proteome</keyword>
<dbReference type="AlphaFoldDB" id="A0AAF1KSQ8"/>
<dbReference type="PRINTS" id="PR00507">
    <property type="entry name" value="N12N6MTFRASE"/>
</dbReference>
<evidence type="ECO:0000256" key="5">
    <source>
        <dbReference type="ARBA" id="ARBA00022691"/>
    </source>
</evidence>
<dbReference type="GO" id="GO:0006304">
    <property type="term" value="P:DNA modification"/>
    <property type="evidence" value="ECO:0007669"/>
    <property type="project" value="InterPro"/>
</dbReference>
<keyword evidence="4" id="KW-0808">Transferase</keyword>
<evidence type="ECO:0000313" key="8">
    <source>
        <dbReference type="EMBL" id="WFR98322.1"/>
    </source>
</evidence>
<organism evidence="8 9">
    <name type="scientific">Rhizobium tumorigenes</name>
    <dbReference type="NCBI Taxonomy" id="2041385"/>
    <lineage>
        <taxon>Bacteria</taxon>
        <taxon>Pseudomonadati</taxon>
        <taxon>Pseudomonadota</taxon>
        <taxon>Alphaproteobacteria</taxon>
        <taxon>Hyphomicrobiales</taxon>
        <taxon>Rhizobiaceae</taxon>
        <taxon>Rhizobium/Agrobacterium group</taxon>
        <taxon>Rhizobium</taxon>
    </lineage>
</organism>
<evidence type="ECO:0000256" key="2">
    <source>
        <dbReference type="ARBA" id="ARBA00011900"/>
    </source>
</evidence>
<evidence type="ECO:0000313" key="9">
    <source>
        <dbReference type="Proteomes" id="UP000249499"/>
    </source>
</evidence>
<dbReference type="RefSeq" id="WP_111219439.1">
    <property type="nucleotide sequence ID" value="NZ_CP117257.1"/>
</dbReference>
<dbReference type="EMBL" id="CP117257">
    <property type="protein sequence ID" value="WFR98322.1"/>
    <property type="molecule type" value="Genomic_DNA"/>
</dbReference>
<dbReference type="Pfam" id="PF07669">
    <property type="entry name" value="Eco57I"/>
    <property type="match status" value="1"/>
</dbReference>
<reference evidence="8 9" key="1">
    <citation type="journal article" date="2018" name="Sci. Rep.">
        <title>Rhizobium tumorigenes sp. nov., a novel plant tumorigenic bacterium isolated from cane gall tumors on thornless blackberry.</title>
        <authorList>
            <person name="Kuzmanovi N."/>
            <person name="Smalla K."/>
            <person name="Gronow S."/>
            <person name="PuBawska J."/>
        </authorList>
    </citation>
    <scope>NUCLEOTIDE SEQUENCE [LARGE SCALE GENOMIC DNA]</scope>
    <source>
        <strain evidence="8 9">1078</strain>
    </source>
</reference>
<dbReference type="InterPro" id="IPR002052">
    <property type="entry name" value="DNA_methylase_N6_adenine_CS"/>
</dbReference>
<protein>
    <recommendedName>
        <fullName evidence="2">site-specific DNA-methyltransferase (adenine-specific)</fullName>
        <ecNumber evidence="2">2.1.1.72</ecNumber>
    </recommendedName>
</protein>
<dbReference type="PANTHER" id="PTHR33841:SF5">
    <property type="entry name" value="DNA METHYLASE (MODIFICATION METHYLASE) (METHYLTRANSFERASE)-RELATED"/>
    <property type="match status" value="1"/>
</dbReference>
<feature type="domain" description="Type II methyltransferase M.TaqI-like" evidence="7">
    <location>
        <begin position="239"/>
        <end position="313"/>
    </location>
</feature>
<dbReference type="InterPro" id="IPR011639">
    <property type="entry name" value="MethylTrfase_TaqI-like_dom"/>
</dbReference>
<name>A0AAF1KSQ8_9HYPH</name>
<comment type="similarity">
    <text evidence="1">Belongs to the N(4)/N(6)-methyltransferase family.</text>
</comment>
<dbReference type="GO" id="GO:0009007">
    <property type="term" value="F:site-specific DNA-methyltransferase (adenine-specific) activity"/>
    <property type="evidence" value="ECO:0007669"/>
    <property type="project" value="UniProtKB-EC"/>
</dbReference>
<reference evidence="9" key="2">
    <citation type="journal article" date="2023" name="MicrobiologyOpen">
        <title>Genomics of the tumorigenes clade of the family Rhizobiaceae and description of Rhizobium rhododendri sp. nov.</title>
        <authorList>
            <person name="Kuzmanovic N."/>
            <person name="diCenzo G.C."/>
            <person name="Bunk B."/>
            <person name="Sproeer C."/>
            <person name="Fruehling A."/>
            <person name="Neumann-Schaal M."/>
            <person name="Overmann J."/>
            <person name="Smalla K."/>
        </authorList>
    </citation>
    <scope>NUCLEOTIDE SEQUENCE [LARGE SCALE GENOMIC DNA]</scope>
    <source>
        <strain evidence="9">1078</strain>
        <plasmid evidence="9">pTi1078</plasmid>
    </source>
</reference>
<dbReference type="InterPro" id="IPR029063">
    <property type="entry name" value="SAM-dependent_MTases_sf"/>
</dbReference>